<gene>
    <name evidence="1" type="ORF">BJ554DRAFT_1891</name>
</gene>
<accession>A0A8H7ZRR3</accession>
<evidence type="ECO:0000313" key="1">
    <source>
        <dbReference type="EMBL" id="KAG5457982.1"/>
    </source>
</evidence>
<dbReference type="Proteomes" id="UP000673691">
    <property type="component" value="Unassembled WGS sequence"/>
</dbReference>
<keyword evidence="2" id="KW-1185">Reference proteome</keyword>
<dbReference type="AlphaFoldDB" id="A0A8H7ZRR3"/>
<protein>
    <submittedName>
        <fullName evidence="1">Uncharacterized protein</fullName>
    </submittedName>
</protein>
<name>A0A8H7ZRR3_9FUNG</name>
<reference evidence="1 2" key="1">
    <citation type="journal article" name="Sci. Rep.">
        <title>Genome-scale phylogenetic analyses confirm Olpidium as the closest living zoosporic fungus to the non-flagellated, terrestrial fungi.</title>
        <authorList>
            <person name="Chang Y."/>
            <person name="Rochon D."/>
            <person name="Sekimoto S."/>
            <person name="Wang Y."/>
            <person name="Chovatia M."/>
            <person name="Sandor L."/>
            <person name="Salamov A."/>
            <person name="Grigoriev I.V."/>
            <person name="Stajich J.E."/>
            <person name="Spatafora J.W."/>
        </authorList>
    </citation>
    <scope>NUCLEOTIDE SEQUENCE [LARGE SCALE GENOMIC DNA]</scope>
    <source>
        <strain evidence="1">S191</strain>
    </source>
</reference>
<proteinExistence type="predicted"/>
<sequence>PYYEYRKIHAEYRPEVIPWARTNLPKSIGTRRTIQCLPKRRWSADEFSAVVEFAKADDGSRKSLDVLISGRSYMACAQLWGKLKRRWRSTGLRNRLLREYR</sequence>
<organism evidence="1 2">
    <name type="scientific">Olpidium bornovanus</name>
    <dbReference type="NCBI Taxonomy" id="278681"/>
    <lineage>
        <taxon>Eukaryota</taxon>
        <taxon>Fungi</taxon>
        <taxon>Fungi incertae sedis</taxon>
        <taxon>Olpidiomycota</taxon>
        <taxon>Olpidiomycotina</taxon>
        <taxon>Olpidiomycetes</taxon>
        <taxon>Olpidiales</taxon>
        <taxon>Olpidiaceae</taxon>
        <taxon>Olpidium</taxon>
    </lineage>
</organism>
<evidence type="ECO:0000313" key="2">
    <source>
        <dbReference type="Proteomes" id="UP000673691"/>
    </source>
</evidence>
<comment type="caution">
    <text evidence="1">The sequence shown here is derived from an EMBL/GenBank/DDBJ whole genome shotgun (WGS) entry which is preliminary data.</text>
</comment>
<feature type="non-terminal residue" evidence="1">
    <location>
        <position position="1"/>
    </location>
</feature>
<dbReference type="EMBL" id="JAEFCI010009172">
    <property type="protein sequence ID" value="KAG5457982.1"/>
    <property type="molecule type" value="Genomic_DNA"/>
</dbReference>